<evidence type="ECO:0000313" key="2">
    <source>
        <dbReference type="EMBL" id="JAP84570.1"/>
    </source>
</evidence>
<feature type="chain" id="PRO_5007286505" evidence="1">
    <location>
        <begin position="21"/>
        <end position="196"/>
    </location>
</feature>
<name>A0A131Z1E4_RHIAP</name>
<dbReference type="AlphaFoldDB" id="A0A131Z1E4"/>
<reference evidence="2" key="1">
    <citation type="journal article" date="2016" name="Ticks Tick Borne Dis.">
        <title>De novo assembly and annotation of the salivary gland transcriptome of Rhipicephalus appendiculatus male and female ticks during blood feeding.</title>
        <authorList>
            <person name="de Castro M.H."/>
            <person name="de Klerk D."/>
            <person name="Pienaar R."/>
            <person name="Latif A.A."/>
            <person name="Rees D.J."/>
            <person name="Mans B.J."/>
        </authorList>
    </citation>
    <scope>NUCLEOTIDE SEQUENCE</scope>
    <source>
        <tissue evidence="2">Salivary glands</tissue>
    </source>
</reference>
<organism evidence="2">
    <name type="scientific">Rhipicephalus appendiculatus</name>
    <name type="common">Brown ear tick</name>
    <dbReference type="NCBI Taxonomy" id="34631"/>
    <lineage>
        <taxon>Eukaryota</taxon>
        <taxon>Metazoa</taxon>
        <taxon>Ecdysozoa</taxon>
        <taxon>Arthropoda</taxon>
        <taxon>Chelicerata</taxon>
        <taxon>Arachnida</taxon>
        <taxon>Acari</taxon>
        <taxon>Parasitiformes</taxon>
        <taxon>Ixodida</taxon>
        <taxon>Ixodoidea</taxon>
        <taxon>Ixodidae</taxon>
        <taxon>Rhipicephalinae</taxon>
        <taxon>Rhipicephalus</taxon>
        <taxon>Rhipicephalus</taxon>
    </lineage>
</organism>
<sequence length="196" mass="23037">MEKKTFPILVLLAYCTLVECMFPVIKKTYDIEKFLWTKSFIWTYNTTRGGARTCQVDTVTHINDTTVTLKRYFYNVLHRKTFIPLVGTLYFDRKNLMIVRAPGYKYKEELVFYDHHFKCAVIKITTPFTGGVVTYDLRVWNAYMKFGPASDCVRKFSKREPHGRVIYSQKCLDIPQGVQPAQLPQLQQQKQNRQRG</sequence>
<evidence type="ECO:0000256" key="1">
    <source>
        <dbReference type="SAM" id="SignalP"/>
    </source>
</evidence>
<feature type="signal peptide" evidence="1">
    <location>
        <begin position="1"/>
        <end position="20"/>
    </location>
</feature>
<dbReference type="InterPro" id="IPR012674">
    <property type="entry name" value="Calycin"/>
</dbReference>
<protein>
    <submittedName>
        <fullName evidence="2">Lipocalin</fullName>
    </submittedName>
</protein>
<accession>A0A131Z1E4</accession>
<keyword evidence="1" id="KW-0732">Signal</keyword>
<dbReference type="Gene3D" id="2.40.128.20">
    <property type="match status" value="1"/>
</dbReference>
<proteinExistence type="predicted"/>
<dbReference type="EMBL" id="GEDV01003987">
    <property type="protein sequence ID" value="JAP84570.1"/>
    <property type="molecule type" value="Transcribed_RNA"/>
</dbReference>